<dbReference type="InterPro" id="IPR055148">
    <property type="entry name" value="ZW10_C_2"/>
</dbReference>
<dbReference type="Pfam" id="PF20666">
    <property type="entry name" value="ZW10_C"/>
    <property type="match status" value="1"/>
</dbReference>
<dbReference type="PANTHER" id="PTHR12205">
    <property type="entry name" value="CENTROMERE/KINETOCHORE PROTEIN ZW10"/>
    <property type="match status" value="1"/>
</dbReference>
<organism evidence="3 4">
    <name type="scientific">Symbiochloris irregularis</name>
    <dbReference type="NCBI Taxonomy" id="706552"/>
    <lineage>
        <taxon>Eukaryota</taxon>
        <taxon>Viridiplantae</taxon>
        <taxon>Chlorophyta</taxon>
        <taxon>core chlorophytes</taxon>
        <taxon>Trebouxiophyceae</taxon>
        <taxon>Trebouxiales</taxon>
        <taxon>Trebouxiaceae</taxon>
        <taxon>Symbiochloris</taxon>
    </lineage>
</organism>
<gene>
    <name evidence="3" type="ORF">WJX73_005717</name>
</gene>
<proteinExistence type="predicted"/>
<keyword evidence="4" id="KW-1185">Reference proteome</keyword>
<accession>A0AAW1P5I3</accession>
<reference evidence="3 4" key="1">
    <citation type="journal article" date="2024" name="Nat. Commun.">
        <title>Phylogenomics reveals the evolutionary origins of lichenization in chlorophyte algae.</title>
        <authorList>
            <person name="Puginier C."/>
            <person name="Libourel C."/>
            <person name="Otte J."/>
            <person name="Skaloud P."/>
            <person name="Haon M."/>
            <person name="Grisel S."/>
            <person name="Petersen M."/>
            <person name="Berrin J.G."/>
            <person name="Delaux P.M."/>
            <person name="Dal Grande F."/>
            <person name="Keller J."/>
        </authorList>
    </citation>
    <scope>NUCLEOTIDE SEQUENCE [LARGE SCALE GENOMIC DNA]</scope>
    <source>
        <strain evidence="3 4">SAG 2036</strain>
    </source>
</reference>
<dbReference type="GO" id="GO:0007094">
    <property type="term" value="P:mitotic spindle assembly checkpoint signaling"/>
    <property type="evidence" value="ECO:0007669"/>
    <property type="project" value="TreeGrafter"/>
</dbReference>
<dbReference type="GO" id="GO:0006888">
    <property type="term" value="P:endoplasmic reticulum to Golgi vesicle-mediated transport"/>
    <property type="evidence" value="ECO:0007669"/>
    <property type="project" value="TreeGrafter"/>
</dbReference>
<dbReference type="Pfam" id="PF22766">
    <property type="entry name" value="ZW10_C2"/>
    <property type="match status" value="1"/>
</dbReference>
<dbReference type="GO" id="GO:1990423">
    <property type="term" value="C:RZZ complex"/>
    <property type="evidence" value="ECO:0007669"/>
    <property type="project" value="TreeGrafter"/>
</dbReference>
<comment type="caution">
    <text evidence="3">The sequence shown here is derived from an EMBL/GenBank/DDBJ whole genome shotgun (WGS) entry which is preliminary data.</text>
</comment>
<dbReference type="InterPro" id="IPR048343">
    <property type="entry name" value="ZW10_C"/>
</dbReference>
<evidence type="ECO:0000313" key="3">
    <source>
        <dbReference type="EMBL" id="KAK9805041.1"/>
    </source>
</evidence>
<dbReference type="Gene3D" id="1.10.357.150">
    <property type="match status" value="1"/>
</dbReference>
<dbReference type="InterPro" id="IPR046362">
    <property type="entry name" value="Zw10/DSL1_C_sf"/>
</dbReference>
<name>A0AAW1P5I3_9CHLO</name>
<dbReference type="AlphaFoldDB" id="A0AAW1P5I3"/>
<feature type="domain" description="ZW10 C-terminal helical" evidence="2">
    <location>
        <begin position="517"/>
        <end position="677"/>
    </location>
</feature>
<dbReference type="Proteomes" id="UP001465755">
    <property type="component" value="Unassembled WGS sequence"/>
</dbReference>
<evidence type="ECO:0000259" key="1">
    <source>
        <dbReference type="Pfam" id="PF20666"/>
    </source>
</evidence>
<evidence type="ECO:0000313" key="4">
    <source>
        <dbReference type="Proteomes" id="UP001465755"/>
    </source>
</evidence>
<protein>
    <submittedName>
        <fullName evidence="3">Uncharacterized protein</fullName>
    </submittedName>
</protein>
<feature type="domain" description="Centromere/kinetochore protein zw10 C-terminal" evidence="1">
    <location>
        <begin position="372"/>
        <end position="491"/>
    </location>
</feature>
<evidence type="ECO:0000259" key="2">
    <source>
        <dbReference type="Pfam" id="PF22766"/>
    </source>
</evidence>
<sequence length="679" mass="72619">MTTHDTVAMLLPGSAPNDGLSGNVAQLFSDRLAHRRDALLQSLYAQLQGAASSHDQAGAQATQQLLVAQQGLTGTPQEPLLTLAATHQDLVTQRLAHEEALQVLRQQAALQAQLTEFDALLASGAWKQAAEAAAAFPKTGCPALSEEAAHVQQACQQRLDLLEQTLQQHASASIRISAQAPSHSITVSRLQADQLWPAMASIGTLHSSVATLVEELTDKLFQPLLSSVGDTGPAQVQASDARETAVFEWVSEREDASTESAMIEDVLCKCLHFLADHLFKGIAAEAGAQLWPALSQLYTQHRLQAQCEAVKADLGALQQVAAAAEAIEKEAAALGFYTFPGPIHTFCQAALHILNWGSEGEEASLLARGQYSISAGCQALLALMHTILERACLAGSSSVAQALCAAVSDAALLKCLLPPEVHARQLQVPHVAALHAMDCQHLAQHLLLMPHCYQHLTQKKILTSLHYHGPAQQLQQATHACLTQMERQQVQELGQLLEAARGFRRLHEAQAGIAARRAIARVLHTLSRLGNALKGVLDLRTHAAVAGRIVDAVCGMTAGSILAMQSIGSEESEDLARIIAPLTTDAVPSALGFPQASATAPAAAKGLHAAAVSSAEAHAPQLLRLKELHFMLTARLIEIRDWSRAGRLRASGLAPHESAHMVRALFEDTENRRRTLEEL</sequence>
<dbReference type="GO" id="GO:0005737">
    <property type="term" value="C:cytoplasm"/>
    <property type="evidence" value="ECO:0007669"/>
    <property type="project" value="GOC"/>
</dbReference>
<dbReference type="PANTHER" id="PTHR12205:SF0">
    <property type="entry name" value="CENTROMERE_KINETOCHORE PROTEIN ZW10 HOMOLOG"/>
    <property type="match status" value="1"/>
</dbReference>
<dbReference type="EMBL" id="JALJOQ010000046">
    <property type="protein sequence ID" value="KAK9805041.1"/>
    <property type="molecule type" value="Genomic_DNA"/>
</dbReference>